<dbReference type="EMBL" id="UYRS01018428">
    <property type="protein sequence ID" value="VDK35347.1"/>
    <property type="molecule type" value="Genomic_DNA"/>
</dbReference>
<name>A0A0R3W619_TAEAS</name>
<dbReference type="WBParaSite" id="TASK_0000560801-mRNA-1">
    <property type="protein sequence ID" value="TASK_0000560801-mRNA-1"/>
    <property type="gene ID" value="TASK_0000560801"/>
</dbReference>
<accession>A0A0R3W619</accession>
<evidence type="ECO:0000256" key="1">
    <source>
        <dbReference type="SAM" id="MobiDB-lite"/>
    </source>
</evidence>
<feature type="compositionally biased region" description="Basic and acidic residues" evidence="1">
    <location>
        <begin position="64"/>
        <end position="76"/>
    </location>
</feature>
<gene>
    <name evidence="2" type="ORF">TASK_LOCUS5609</name>
</gene>
<keyword evidence="3" id="KW-1185">Reference proteome</keyword>
<evidence type="ECO:0000313" key="3">
    <source>
        <dbReference type="Proteomes" id="UP000282613"/>
    </source>
</evidence>
<sequence length="76" mass="8304">MSKWGLVCGVIGSPRSLLPANRKSARTPAHTHASVQARLSQALPRERIAASSLRPLEGDDEKEEKEIKTAKEKGEQ</sequence>
<organism evidence="4">
    <name type="scientific">Taenia asiatica</name>
    <name type="common">Asian tapeworm</name>
    <dbReference type="NCBI Taxonomy" id="60517"/>
    <lineage>
        <taxon>Eukaryota</taxon>
        <taxon>Metazoa</taxon>
        <taxon>Spiralia</taxon>
        <taxon>Lophotrochozoa</taxon>
        <taxon>Platyhelminthes</taxon>
        <taxon>Cestoda</taxon>
        <taxon>Eucestoda</taxon>
        <taxon>Cyclophyllidea</taxon>
        <taxon>Taeniidae</taxon>
        <taxon>Taenia</taxon>
    </lineage>
</organism>
<reference evidence="2 3" key="2">
    <citation type="submission" date="2018-11" db="EMBL/GenBank/DDBJ databases">
        <authorList>
            <consortium name="Pathogen Informatics"/>
        </authorList>
    </citation>
    <scope>NUCLEOTIDE SEQUENCE [LARGE SCALE GENOMIC DNA]</scope>
</reference>
<feature type="region of interest" description="Disordered" evidence="1">
    <location>
        <begin position="17"/>
        <end position="76"/>
    </location>
</feature>
<dbReference type="AlphaFoldDB" id="A0A0R3W619"/>
<evidence type="ECO:0000313" key="4">
    <source>
        <dbReference type="WBParaSite" id="TASK_0000560801-mRNA-1"/>
    </source>
</evidence>
<reference evidence="4" key="1">
    <citation type="submission" date="2017-02" db="UniProtKB">
        <authorList>
            <consortium name="WormBaseParasite"/>
        </authorList>
    </citation>
    <scope>IDENTIFICATION</scope>
</reference>
<proteinExistence type="predicted"/>
<evidence type="ECO:0000313" key="2">
    <source>
        <dbReference type="EMBL" id="VDK35347.1"/>
    </source>
</evidence>
<dbReference type="Proteomes" id="UP000282613">
    <property type="component" value="Unassembled WGS sequence"/>
</dbReference>
<protein>
    <submittedName>
        <fullName evidence="2 4">Uncharacterized protein</fullName>
    </submittedName>
</protein>